<sequence>MQYTWNFKLSQATSNDLSSRFNEMISVQQKEMGIFLSYYTKADGAVAENVTLEKVIESTSNTSGKLILGFHKIFYNACLNIHETEKEQMTVNYNLDQDTATVKLLGPLIEERGMDEI</sequence>
<name>A0ABQ1VA80_9BACT</name>
<dbReference type="Proteomes" id="UP000647339">
    <property type="component" value="Unassembled WGS sequence"/>
</dbReference>
<keyword evidence="2" id="KW-1185">Reference proteome</keyword>
<gene>
    <name evidence="1" type="ORF">GCM10011339_41210</name>
</gene>
<evidence type="ECO:0000313" key="1">
    <source>
        <dbReference type="EMBL" id="GGF48360.1"/>
    </source>
</evidence>
<protein>
    <submittedName>
        <fullName evidence="1">Uncharacterized protein</fullName>
    </submittedName>
</protein>
<organism evidence="1 2">
    <name type="scientific">Echinicola rosea</name>
    <dbReference type="NCBI Taxonomy" id="1807691"/>
    <lineage>
        <taxon>Bacteria</taxon>
        <taxon>Pseudomonadati</taxon>
        <taxon>Bacteroidota</taxon>
        <taxon>Cytophagia</taxon>
        <taxon>Cytophagales</taxon>
        <taxon>Cyclobacteriaceae</taxon>
        <taxon>Echinicola</taxon>
    </lineage>
</organism>
<evidence type="ECO:0000313" key="2">
    <source>
        <dbReference type="Proteomes" id="UP000647339"/>
    </source>
</evidence>
<dbReference type="EMBL" id="BMIU01000029">
    <property type="protein sequence ID" value="GGF48360.1"/>
    <property type="molecule type" value="Genomic_DNA"/>
</dbReference>
<comment type="caution">
    <text evidence="1">The sequence shown here is derived from an EMBL/GenBank/DDBJ whole genome shotgun (WGS) entry which is preliminary data.</text>
</comment>
<reference evidence="2" key="1">
    <citation type="journal article" date="2019" name="Int. J. Syst. Evol. Microbiol.">
        <title>The Global Catalogue of Microorganisms (GCM) 10K type strain sequencing project: providing services to taxonomists for standard genome sequencing and annotation.</title>
        <authorList>
            <consortium name="The Broad Institute Genomics Platform"/>
            <consortium name="The Broad Institute Genome Sequencing Center for Infectious Disease"/>
            <person name="Wu L."/>
            <person name="Ma J."/>
        </authorList>
    </citation>
    <scope>NUCLEOTIDE SEQUENCE [LARGE SCALE GENOMIC DNA]</scope>
    <source>
        <strain evidence="2">CGMCC 1.15407</strain>
    </source>
</reference>
<dbReference type="RefSeq" id="WP_137403768.1">
    <property type="nucleotide sequence ID" value="NZ_BMIU01000029.1"/>
</dbReference>
<accession>A0ABQ1VA80</accession>
<proteinExistence type="predicted"/>